<dbReference type="Pfam" id="PF00392">
    <property type="entry name" value="GntR"/>
    <property type="match status" value="1"/>
</dbReference>
<evidence type="ECO:0000256" key="3">
    <source>
        <dbReference type="ARBA" id="ARBA00023015"/>
    </source>
</evidence>
<dbReference type="SUPFAM" id="SSF53383">
    <property type="entry name" value="PLP-dependent transferases"/>
    <property type="match status" value="1"/>
</dbReference>
<dbReference type="Pfam" id="PF00155">
    <property type="entry name" value="Aminotran_1_2"/>
    <property type="match status" value="1"/>
</dbReference>
<gene>
    <name evidence="7" type="ORF">DEU51_101524</name>
</gene>
<dbReference type="InterPro" id="IPR036388">
    <property type="entry name" value="WH-like_DNA-bd_sf"/>
</dbReference>
<dbReference type="SUPFAM" id="SSF46785">
    <property type="entry name" value="Winged helix' DNA-binding domain"/>
    <property type="match status" value="1"/>
</dbReference>
<dbReference type="InterPro" id="IPR004839">
    <property type="entry name" value="Aminotransferase_I/II_large"/>
</dbReference>
<evidence type="ECO:0000256" key="1">
    <source>
        <dbReference type="ARBA" id="ARBA00005384"/>
    </source>
</evidence>
<keyword evidence="4 7" id="KW-0238">DNA-binding</keyword>
<dbReference type="Gene3D" id="3.90.1150.10">
    <property type="entry name" value="Aspartate Aminotransferase, domain 1"/>
    <property type="match status" value="1"/>
</dbReference>
<evidence type="ECO:0000256" key="4">
    <source>
        <dbReference type="ARBA" id="ARBA00023125"/>
    </source>
</evidence>
<organism evidence="7 8">
    <name type="scientific">Pseudomonas jessenii</name>
    <dbReference type="NCBI Taxonomy" id="77298"/>
    <lineage>
        <taxon>Bacteria</taxon>
        <taxon>Pseudomonadati</taxon>
        <taxon>Pseudomonadota</taxon>
        <taxon>Gammaproteobacteria</taxon>
        <taxon>Pseudomonadales</taxon>
        <taxon>Pseudomonadaceae</taxon>
        <taxon>Pseudomonas</taxon>
    </lineage>
</organism>
<dbReference type="InterPro" id="IPR000524">
    <property type="entry name" value="Tscrpt_reg_HTH_GntR"/>
</dbReference>
<name>A0A370SZ89_PSEJE</name>
<sequence>MAECKCFPRGSDRAWQAQYLTHQDLKRLSMNPNKDSTFAYQAVYRYLVELIEAASPEGEQKLPSLRQLAQRLNVSVSTTKYAYSLLEDQGRIYARPKLGYYTRAMPSALLNEGSPNLLDNVFSNARQPGMLALSSDAPAMLLSLENPLLMTERELTRQYPRSHAPLYQPFGETELRSVLADRYTRSTRCYWRAEHVYIGSDLRSVLDLSLEALKLTGTVALVESPCSWAILRQLHAAKIRVIEVPLDDDGRFDLLKVQALLQREPIALAVLSSTVNIPHGSLMPAEDKQVICRWLAERRIWLFENDCYGEFSFVPAAARYRDFADPERLLVFSTFDKIIGSEAPYGFVLSRFQGPELHRLFLERAFRLSPIRQKAIAKLYTTRRIDQHTQMLRSMLIDRMQRMKAMLHEHTEGQLRIVAPQGGAAFWIEATRPVNMRRVFERLLAKRIVIAPGEIFSQQGAWQHHLRLSYTIDWSKDITHALKMLTQAIQDEGSMAGAQLMP</sequence>
<dbReference type="InterPro" id="IPR015421">
    <property type="entry name" value="PyrdxlP-dep_Trfase_major"/>
</dbReference>
<dbReference type="CDD" id="cd00609">
    <property type="entry name" value="AAT_like"/>
    <property type="match status" value="1"/>
</dbReference>
<dbReference type="AlphaFoldDB" id="A0A370SZ89"/>
<evidence type="ECO:0000313" key="7">
    <source>
        <dbReference type="EMBL" id="RDL25042.1"/>
    </source>
</evidence>
<keyword evidence="2" id="KW-0663">Pyridoxal phosphate</keyword>
<dbReference type="Gene3D" id="1.10.10.10">
    <property type="entry name" value="Winged helix-like DNA-binding domain superfamily/Winged helix DNA-binding domain"/>
    <property type="match status" value="1"/>
</dbReference>
<dbReference type="CDD" id="cd07377">
    <property type="entry name" value="WHTH_GntR"/>
    <property type="match status" value="1"/>
</dbReference>
<dbReference type="EMBL" id="QRAV01000001">
    <property type="protein sequence ID" value="RDL25042.1"/>
    <property type="molecule type" value="Genomic_DNA"/>
</dbReference>
<accession>A0A370SZ89</accession>
<evidence type="ECO:0000259" key="6">
    <source>
        <dbReference type="PROSITE" id="PS50949"/>
    </source>
</evidence>
<dbReference type="GO" id="GO:0003677">
    <property type="term" value="F:DNA binding"/>
    <property type="evidence" value="ECO:0007669"/>
    <property type="project" value="UniProtKB-KW"/>
</dbReference>
<comment type="similarity">
    <text evidence="1">In the C-terminal section; belongs to the class-I pyridoxal-phosphate-dependent aminotransferase family.</text>
</comment>
<protein>
    <submittedName>
        <fullName evidence="7">DNA-binding transcriptional MocR family regulator</fullName>
    </submittedName>
</protein>
<dbReference type="InterPro" id="IPR015422">
    <property type="entry name" value="PyrdxlP-dep_Trfase_small"/>
</dbReference>
<keyword evidence="3" id="KW-0805">Transcription regulation</keyword>
<dbReference type="InterPro" id="IPR051446">
    <property type="entry name" value="HTH_trans_reg/aminotransferase"/>
</dbReference>
<dbReference type="PANTHER" id="PTHR46577">
    <property type="entry name" value="HTH-TYPE TRANSCRIPTIONAL REGULATORY PROTEIN GABR"/>
    <property type="match status" value="1"/>
</dbReference>
<keyword evidence="5" id="KW-0804">Transcription</keyword>
<dbReference type="SMART" id="SM00345">
    <property type="entry name" value="HTH_GNTR"/>
    <property type="match status" value="1"/>
</dbReference>
<dbReference type="GO" id="GO:0003700">
    <property type="term" value="F:DNA-binding transcription factor activity"/>
    <property type="evidence" value="ECO:0007669"/>
    <property type="project" value="InterPro"/>
</dbReference>
<dbReference type="GO" id="GO:0030170">
    <property type="term" value="F:pyridoxal phosphate binding"/>
    <property type="evidence" value="ECO:0007669"/>
    <property type="project" value="InterPro"/>
</dbReference>
<dbReference type="Gene3D" id="3.40.640.10">
    <property type="entry name" value="Type I PLP-dependent aspartate aminotransferase-like (Major domain)"/>
    <property type="match status" value="1"/>
</dbReference>
<dbReference type="Proteomes" id="UP000255365">
    <property type="component" value="Unassembled WGS sequence"/>
</dbReference>
<dbReference type="InterPro" id="IPR015424">
    <property type="entry name" value="PyrdxlP-dep_Trfase"/>
</dbReference>
<evidence type="ECO:0000256" key="5">
    <source>
        <dbReference type="ARBA" id="ARBA00023163"/>
    </source>
</evidence>
<proteinExistence type="inferred from homology"/>
<reference evidence="7 8" key="1">
    <citation type="submission" date="2018-07" db="EMBL/GenBank/DDBJ databases">
        <title>Genome sequencing of rice bacterial endophytes.</title>
        <authorList>
            <person name="Venturi V."/>
        </authorList>
    </citation>
    <scope>NUCLEOTIDE SEQUENCE [LARGE SCALE GENOMIC DNA]</scope>
    <source>
        <strain evidence="7 8">E2333</strain>
    </source>
</reference>
<dbReference type="InterPro" id="IPR036390">
    <property type="entry name" value="WH_DNA-bd_sf"/>
</dbReference>
<evidence type="ECO:0000313" key="8">
    <source>
        <dbReference type="Proteomes" id="UP000255365"/>
    </source>
</evidence>
<feature type="domain" description="HTH gntR-type" evidence="6">
    <location>
        <begin position="37"/>
        <end position="105"/>
    </location>
</feature>
<dbReference type="PANTHER" id="PTHR46577:SF1">
    <property type="entry name" value="HTH-TYPE TRANSCRIPTIONAL REGULATORY PROTEIN GABR"/>
    <property type="match status" value="1"/>
</dbReference>
<dbReference type="PROSITE" id="PS50949">
    <property type="entry name" value="HTH_GNTR"/>
    <property type="match status" value="1"/>
</dbReference>
<evidence type="ECO:0000256" key="2">
    <source>
        <dbReference type="ARBA" id="ARBA00022898"/>
    </source>
</evidence>
<comment type="caution">
    <text evidence="7">The sequence shown here is derived from an EMBL/GenBank/DDBJ whole genome shotgun (WGS) entry which is preliminary data.</text>
</comment>